<protein>
    <submittedName>
        <fullName evidence="1">Uncharacterized protein</fullName>
    </submittedName>
</protein>
<organism evidence="1 2">
    <name type="scientific">Helicostylum pulchrum</name>
    <dbReference type="NCBI Taxonomy" id="562976"/>
    <lineage>
        <taxon>Eukaryota</taxon>
        <taxon>Fungi</taxon>
        <taxon>Fungi incertae sedis</taxon>
        <taxon>Mucoromycota</taxon>
        <taxon>Mucoromycotina</taxon>
        <taxon>Mucoromycetes</taxon>
        <taxon>Mucorales</taxon>
        <taxon>Mucorineae</taxon>
        <taxon>Mucoraceae</taxon>
        <taxon>Helicostylum</taxon>
    </lineage>
</organism>
<reference evidence="1 2" key="1">
    <citation type="submission" date="2024-04" db="EMBL/GenBank/DDBJ databases">
        <title>genome sequences of Mucor flavus KT1a and Helicostylum pulchrum KT1b strains isolation_sourced from the surface of a dry-aged beef.</title>
        <authorList>
            <person name="Toyotome T."/>
            <person name="Hosono M."/>
            <person name="Torimaru M."/>
            <person name="Fukuda K."/>
            <person name="Mikami N."/>
        </authorList>
    </citation>
    <scope>NUCLEOTIDE SEQUENCE [LARGE SCALE GENOMIC DNA]</scope>
    <source>
        <strain evidence="1 2">KT1b</strain>
    </source>
</reference>
<dbReference type="EMBL" id="BAABUJ010000016">
    <property type="protein sequence ID" value="GAA5800638.1"/>
    <property type="molecule type" value="Genomic_DNA"/>
</dbReference>
<proteinExistence type="predicted"/>
<comment type="caution">
    <text evidence="1">The sequence shown here is derived from an EMBL/GenBank/DDBJ whole genome shotgun (WGS) entry which is preliminary data.</text>
</comment>
<evidence type="ECO:0000313" key="2">
    <source>
        <dbReference type="Proteomes" id="UP001476247"/>
    </source>
</evidence>
<evidence type="ECO:0000313" key="1">
    <source>
        <dbReference type="EMBL" id="GAA5800638.1"/>
    </source>
</evidence>
<sequence length="150" mass="17623">MHFFLPRIGMIEHNGDNFQCINMDMCFDFDAINFLVWNSTEDDLSSILSKCLNVKNISVIHTLLRKFGTGLQEQKIPFIQILKLDRLLVYDSFLRDMSFHLPFIDEFVAINCRVDGENKKNVTIDMPHTKFTEIVYYSDSVDVSKWYLKL</sequence>
<gene>
    <name evidence="1" type="ORF">HPULCUR_006074</name>
</gene>
<name>A0ABP9Y0W3_9FUNG</name>
<accession>A0ABP9Y0W3</accession>
<dbReference type="Proteomes" id="UP001476247">
    <property type="component" value="Unassembled WGS sequence"/>
</dbReference>
<keyword evidence="2" id="KW-1185">Reference proteome</keyword>